<evidence type="ECO:0000259" key="1">
    <source>
        <dbReference type="Pfam" id="PF03551"/>
    </source>
</evidence>
<dbReference type="Pfam" id="PF03551">
    <property type="entry name" value="PadR"/>
    <property type="match status" value="1"/>
</dbReference>
<proteinExistence type="predicted"/>
<dbReference type="InterPro" id="IPR005149">
    <property type="entry name" value="Tscrpt_reg_PadR_N"/>
</dbReference>
<dbReference type="PANTHER" id="PTHR33169">
    <property type="entry name" value="PADR-FAMILY TRANSCRIPTIONAL REGULATOR"/>
    <property type="match status" value="1"/>
</dbReference>
<feature type="domain" description="Transcription regulator PadR N-terminal" evidence="1">
    <location>
        <begin position="38"/>
        <end position="105"/>
    </location>
</feature>
<name>A0A645ASL8_9ZZZZ</name>
<dbReference type="AlphaFoldDB" id="A0A645ASL8"/>
<gene>
    <name evidence="2" type="ORF">SDC9_102868</name>
</gene>
<reference evidence="2" key="1">
    <citation type="submission" date="2019-08" db="EMBL/GenBank/DDBJ databases">
        <authorList>
            <person name="Kucharzyk K."/>
            <person name="Murdoch R.W."/>
            <person name="Higgins S."/>
            <person name="Loffler F."/>
        </authorList>
    </citation>
    <scope>NUCLEOTIDE SEQUENCE</scope>
</reference>
<sequence length="129" mass="14827">MMCDVQYNTSEVIRMPDFEPMQNMLTELRRGSLSLAVLGSLREPRYGYALLQTLMEQGIEIEANTLYPLLRRLEGQELLTSDWDTSESRPRKYYVVSQKGKEALSQLMQEWEKMQKSIAAICGKGENNG</sequence>
<dbReference type="Gene3D" id="1.10.10.10">
    <property type="entry name" value="Winged helix-like DNA-binding domain superfamily/Winged helix DNA-binding domain"/>
    <property type="match status" value="1"/>
</dbReference>
<comment type="caution">
    <text evidence="2">The sequence shown here is derived from an EMBL/GenBank/DDBJ whole genome shotgun (WGS) entry which is preliminary data.</text>
</comment>
<dbReference type="InterPro" id="IPR036388">
    <property type="entry name" value="WH-like_DNA-bd_sf"/>
</dbReference>
<protein>
    <recommendedName>
        <fullName evidence="1">Transcription regulator PadR N-terminal domain-containing protein</fullName>
    </recommendedName>
</protein>
<dbReference type="InterPro" id="IPR036390">
    <property type="entry name" value="WH_DNA-bd_sf"/>
</dbReference>
<accession>A0A645ASL8</accession>
<evidence type="ECO:0000313" key="2">
    <source>
        <dbReference type="EMBL" id="MPM56069.1"/>
    </source>
</evidence>
<dbReference type="SUPFAM" id="SSF46785">
    <property type="entry name" value="Winged helix' DNA-binding domain"/>
    <property type="match status" value="1"/>
</dbReference>
<dbReference type="InterPro" id="IPR052509">
    <property type="entry name" value="Metal_resp_DNA-bind_regulator"/>
</dbReference>
<organism evidence="2">
    <name type="scientific">bioreactor metagenome</name>
    <dbReference type="NCBI Taxonomy" id="1076179"/>
    <lineage>
        <taxon>unclassified sequences</taxon>
        <taxon>metagenomes</taxon>
        <taxon>ecological metagenomes</taxon>
    </lineage>
</organism>
<dbReference type="EMBL" id="VSSQ01015566">
    <property type="protein sequence ID" value="MPM56069.1"/>
    <property type="molecule type" value="Genomic_DNA"/>
</dbReference>
<dbReference type="PANTHER" id="PTHR33169:SF14">
    <property type="entry name" value="TRANSCRIPTIONAL REGULATOR RV3488"/>
    <property type="match status" value="1"/>
</dbReference>